<dbReference type="Proteomes" id="UP000220158">
    <property type="component" value="Chromosome 9"/>
</dbReference>
<feature type="compositionally biased region" description="Basic residues" evidence="1">
    <location>
        <begin position="1"/>
        <end position="17"/>
    </location>
</feature>
<dbReference type="OrthoDB" id="375409at2759"/>
<evidence type="ECO:0000313" key="3">
    <source>
        <dbReference type="Proteomes" id="UP000220158"/>
    </source>
</evidence>
<protein>
    <submittedName>
        <fullName evidence="2">Uncharacterized protein</fullName>
    </submittedName>
</protein>
<dbReference type="RefSeq" id="XP_028533349.1">
    <property type="nucleotide sequence ID" value="XM_028676907.1"/>
</dbReference>
<evidence type="ECO:0000256" key="1">
    <source>
        <dbReference type="SAM" id="MobiDB-lite"/>
    </source>
</evidence>
<keyword evidence="3" id="KW-1185">Reference proteome</keyword>
<name>A0A1J1HA86_PLARL</name>
<evidence type="ECO:0000313" key="2">
    <source>
        <dbReference type="EMBL" id="CRH00346.1"/>
    </source>
</evidence>
<feature type="compositionally biased region" description="Basic and acidic residues" evidence="1">
    <location>
        <begin position="29"/>
        <end position="38"/>
    </location>
</feature>
<dbReference type="KEGG" id="prel:PRELSG_0944900"/>
<dbReference type="EMBL" id="LN835304">
    <property type="protein sequence ID" value="CRH00346.1"/>
    <property type="molecule type" value="Genomic_DNA"/>
</dbReference>
<gene>
    <name evidence="2" type="ORF">PRELSG_0944900</name>
</gene>
<dbReference type="OMA" id="CSGMDGY"/>
<dbReference type="GeneID" id="39736462"/>
<reference evidence="2 3" key="1">
    <citation type="submission" date="2015-04" db="EMBL/GenBank/DDBJ databases">
        <authorList>
            <consortium name="Pathogen Informatics"/>
        </authorList>
    </citation>
    <scope>NUCLEOTIDE SEQUENCE [LARGE SCALE GENOMIC DNA]</scope>
    <source>
        <strain evidence="2 3">SGS1</strain>
    </source>
</reference>
<dbReference type="VEuPathDB" id="PlasmoDB:PRELSG_0944900"/>
<sequence>MRVYQKNRKSKNRRKCDGKKNVDNSNGDKNIKDKDKNGVEINNNGESKIKIKIINQENYLESHRSQKIDTNKTKSEKQNEYYMYEELKINKDIKNSINFYTWFYFFENMMLKLDDSLCSLLNYSYYLLNNVNSNRRNILLINSHYNIKNNLNDTNSCTLNFNNCSYKNIEQVIIYKKEIINNDIDAKELNIIKFLKKQNIKSMIYINDFFEPDNMSILFLIHTTDENEKNNYSERNYLEKKFTDESVNKSHYNEYDILKGYDLILLRYSFEFFYFYKEKNEYENDHFLQQGSIVSIGNEKEIIKDNSTEHNNEINDQEKEESENQDKIILEKKQFHTMLTWKSYLKDTYILKENVALDALNICSGMDGYIDDKNFNFDVLLNDEYSYLVQYKKKISICRLIYAVTSLLKKKIKPIIYIPHWWYYEVEDCKNKIVESPEFHLYIFNELKKDGLLKIGYKQINSLIFTMNDKDIDFFINLAMKNDAILCTNNNDIIKYYFNINEKAKVSKFISKGTFFVLTNFL</sequence>
<feature type="region of interest" description="Disordered" evidence="1">
    <location>
        <begin position="1"/>
        <end position="39"/>
    </location>
</feature>
<organism evidence="2 3">
    <name type="scientific">Plasmodium relictum</name>
    <dbReference type="NCBI Taxonomy" id="85471"/>
    <lineage>
        <taxon>Eukaryota</taxon>
        <taxon>Sar</taxon>
        <taxon>Alveolata</taxon>
        <taxon>Apicomplexa</taxon>
        <taxon>Aconoidasida</taxon>
        <taxon>Haemosporida</taxon>
        <taxon>Plasmodiidae</taxon>
        <taxon>Plasmodium</taxon>
        <taxon>Plasmodium (Haemamoeba)</taxon>
    </lineage>
</organism>
<accession>A0A1J1HA86</accession>
<dbReference type="AlphaFoldDB" id="A0A1J1HA86"/>
<proteinExistence type="predicted"/>